<evidence type="ECO:0000256" key="1">
    <source>
        <dbReference type="SAM" id="Phobius"/>
    </source>
</evidence>
<organism evidence="2 3">
    <name type="scientific">Cytobacillus purgationiresistens</name>
    <dbReference type="NCBI Taxonomy" id="863449"/>
    <lineage>
        <taxon>Bacteria</taxon>
        <taxon>Bacillati</taxon>
        <taxon>Bacillota</taxon>
        <taxon>Bacilli</taxon>
        <taxon>Bacillales</taxon>
        <taxon>Bacillaceae</taxon>
        <taxon>Cytobacillus</taxon>
    </lineage>
</organism>
<gene>
    <name evidence="2" type="ORF">J2S17_002473</name>
</gene>
<reference evidence="2 3" key="1">
    <citation type="submission" date="2023-07" db="EMBL/GenBank/DDBJ databases">
        <title>Genomic Encyclopedia of Type Strains, Phase IV (KMG-IV): sequencing the most valuable type-strain genomes for metagenomic binning, comparative biology and taxonomic classification.</title>
        <authorList>
            <person name="Goeker M."/>
        </authorList>
    </citation>
    <scope>NUCLEOTIDE SEQUENCE [LARGE SCALE GENOMIC DNA]</scope>
    <source>
        <strain evidence="2 3">DSM 23494</strain>
    </source>
</reference>
<name>A0ABU0AH62_9BACI</name>
<comment type="caution">
    <text evidence="2">The sequence shown here is derived from an EMBL/GenBank/DDBJ whole genome shotgun (WGS) entry which is preliminary data.</text>
</comment>
<keyword evidence="1" id="KW-0812">Transmembrane</keyword>
<evidence type="ECO:0000313" key="3">
    <source>
        <dbReference type="Proteomes" id="UP001238088"/>
    </source>
</evidence>
<dbReference type="Pfam" id="PF11193">
    <property type="entry name" value="DUF2812"/>
    <property type="match status" value="1"/>
</dbReference>
<proteinExistence type="predicted"/>
<sequence>MRKFKLFIDVKKEEKWLNEMLQAGWTCKQARLFGSYTFEKASEQEQVIRIDYQNFGKKLTYSDYLQLYRDYGWDHISGSKWSGTQYWIKKMDGRDELFSDEMSAKALYKRLMGNNGFFILFVIFVFLSHLNAGSGIFDYAWSLKSAYLTPGLWEKEGIAFVSALLFETPFALMRFGSPWLIILSGVFCAFAYLKYRKYTAQLTAK</sequence>
<evidence type="ECO:0008006" key="4">
    <source>
        <dbReference type="Google" id="ProtNLM"/>
    </source>
</evidence>
<accession>A0ABU0AH62</accession>
<evidence type="ECO:0000313" key="2">
    <source>
        <dbReference type="EMBL" id="MDQ0270598.1"/>
    </source>
</evidence>
<keyword evidence="1" id="KW-1133">Transmembrane helix</keyword>
<keyword evidence="1" id="KW-0472">Membrane</keyword>
<keyword evidence="3" id="KW-1185">Reference proteome</keyword>
<protein>
    <recommendedName>
        <fullName evidence="4">DUF2812 domain-containing protein</fullName>
    </recommendedName>
</protein>
<dbReference type="RefSeq" id="WP_307475147.1">
    <property type="nucleotide sequence ID" value="NZ_JAUSUB010000009.1"/>
</dbReference>
<dbReference type="InterPro" id="IPR021359">
    <property type="entry name" value="DUF2812"/>
</dbReference>
<feature type="transmembrane region" description="Helical" evidence="1">
    <location>
        <begin position="117"/>
        <end position="137"/>
    </location>
</feature>
<feature type="transmembrane region" description="Helical" evidence="1">
    <location>
        <begin position="175"/>
        <end position="195"/>
    </location>
</feature>
<dbReference type="EMBL" id="JAUSUB010000009">
    <property type="protein sequence ID" value="MDQ0270598.1"/>
    <property type="molecule type" value="Genomic_DNA"/>
</dbReference>
<dbReference type="Proteomes" id="UP001238088">
    <property type="component" value="Unassembled WGS sequence"/>
</dbReference>